<dbReference type="OrthoDB" id="2018619at2759"/>
<sequence length="86" mass="9383">MFWHFFTAKSIIVPIAWLAILIWAMVKAPARISLAPKQKGLSGSALAWAWLSSLNSSLGLYATVSINIPDFTVRSKFQTLDAGSDS</sequence>
<dbReference type="Pfam" id="PF02133">
    <property type="entry name" value="Transp_cyt_pur"/>
    <property type="match status" value="1"/>
</dbReference>
<proteinExistence type="inferred from homology"/>
<keyword evidence="3 6" id="KW-0812">Transmembrane</keyword>
<dbReference type="AlphaFoldDB" id="A0A9P7G0U1"/>
<organism evidence="7 8">
    <name type="scientific">Asterophora parasitica</name>
    <dbReference type="NCBI Taxonomy" id="117018"/>
    <lineage>
        <taxon>Eukaryota</taxon>
        <taxon>Fungi</taxon>
        <taxon>Dikarya</taxon>
        <taxon>Basidiomycota</taxon>
        <taxon>Agaricomycotina</taxon>
        <taxon>Agaricomycetes</taxon>
        <taxon>Agaricomycetidae</taxon>
        <taxon>Agaricales</taxon>
        <taxon>Tricholomatineae</taxon>
        <taxon>Lyophyllaceae</taxon>
        <taxon>Asterophora</taxon>
    </lineage>
</organism>
<name>A0A9P7G0U1_9AGAR</name>
<evidence type="ECO:0000256" key="5">
    <source>
        <dbReference type="ARBA" id="ARBA00023136"/>
    </source>
</evidence>
<evidence type="ECO:0000313" key="7">
    <source>
        <dbReference type="EMBL" id="KAG5641573.1"/>
    </source>
</evidence>
<evidence type="ECO:0000256" key="2">
    <source>
        <dbReference type="ARBA" id="ARBA00008974"/>
    </source>
</evidence>
<dbReference type="GO" id="GO:0022857">
    <property type="term" value="F:transmembrane transporter activity"/>
    <property type="evidence" value="ECO:0007669"/>
    <property type="project" value="InterPro"/>
</dbReference>
<keyword evidence="8" id="KW-1185">Reference proteome</keyword>
<dbReference type="InterPro" id="IPR001248">
    <property type="entry name" value="Pur-cyt_permease"/>
</dbReference>
<keyword evidence="5 6" id="KW-0472">Membrane</keyword>
<reference evidence="7" key="1">
    <citation type="submission" date="2020-07" db="EMBL/GenBank/DDBJ databases">
        <authorList>
            <person name="Nieuwenhuis M."/>
            <person name="Van De Peppel L.J.J."/>
        </authorList>
    </citation>
    <scope>NUCLEOTIDE SEQUENCE</scope>
    <source>
        <strain evidence="7">AP01</strain>
        <tissue evidence="7">Mycelium</tissue>
    </source>
</reference>
<gene>
    <name evidence="7" type="ORF">DXG03_004699</name>
</gene>
<feature type="transmembrane region" description="Helical" evidence="6">
    <location>
        <begin position="47"/>
        <end position="68"/>
    </location>
</feature>
<keyword evidence="4 6" id="KW-1133">Transmembrane helix</keyword>
<feature type="transmembrane region" description="Helical" evidence="6">
    <location>
        <begin position="6"/>
        <end position="26"/>
    </location>
</feature>
<evidence type="ECO:0000256" key="3">
    <source>
        <dbReference type="ARBA" id="ARBA00022692"/>
    </source>
</evidence>
<accession>A0A9P7G0U1</accession>
<dbReference type="Gene3D" id="1.10.4160.10">
    <property type="entry name" value="Hydantoin permease"/>
    <property type="match status" value="1"/>
</dbReference>
<reference evidence="7" key="2">
    <citation type="submission" date="2021-10" db="EMBL/GenBank/DDBJ databases">
        <title>Phylogenomics reveals ancestral predisposition of the termite-cultivated fungus Termitomyces towards a domesticated lifestyle.</title>
        <authorList>
            <person name="Auxier B."/>
            <person name="Grum-Grzhimaylo A."/>
            <person name="Cardenas M.E."/>
            <person name="Lodge J.D."/>
            <person name="Laessoe T."/>
            <person name="Pedersen O."/>
            <person name="Smith M.E."/>
            <person name="Kuyper T.W."/>
            <person name="Franco-Molano E.A."/>
            <person name="Baroni T.J."/>
            <person name="Aanen D.K."/>
        </authorList>
    </citation>
    <scope>NUCLEOTIDE SEQUENCE</scope>
    <source>
        <strain evidence="7">AP01</strain>
        <tissue evidence="7">Mycelium</tissue>
    </source>
</reference>
<protein>
    <submittedName>
        <fullName evidence="7">Uncharacterized protein</fullName>
    </submittedName>
</protein>
<evidence type="ECO:0000256" key="4">
    <source>
        <dbReference type="ARBA" id="ARBA00022989"/>
    </source>
</evidence>
<dbReference type="EMBL" id="JABCKV010000287">
    <property type="protein sequence ID" value="KAG5641573.1"/>
    <property type="molecule type" value="Genomic_DNA"/>
</dbReference>
<comment type="caution">
    <text evidence="7">The sequence shown here is derived from an EMBL/GenBank/DDBJ whole genome shotgun (WGS) entry which is preliminary data.</text>
</comment>
<comment type="similarity">
    <text evidence="2">Belongs to the purine-cytosine permease (2.A.39) family.</text>
</comment>
<dbReference type="Proteomes" id="UP000775547">
    <property type="component" value="Unassembled WGS sequence"/>
</dbReference>
<dbReference type="GO" id="GO:0016020">
    <property type="term" value="C:membrane"/>
    <property type="evidence" value="ECO:0007669"/>
    <property type="project" value="UniProtKB-SubCell"/>
</dbReference>
<evidence type="ECO:0000256" key="1">
    <source>
        <dbReference type="ARBA" id="ARBA00004141"/>
    </source>
</evidence>
<evidence type="ECO:0000256" key="6">
    <source>
        <dbReference type="SAM" id="Phobius"/>
    </source>
</evidence>
<comment type="subcellular location">
    <subcellularLocation>
        <location evidence="1">Membrane</location>
        <topology evidence="1">Multi-pass membrane protein</topology>
    </subcellularLocation>
</comment>
<evidence type="ECO:0000313" key="8">
    <source>
        <dbReference type="Proteomes" id="UP000775547"/>
    </source>
</evidence>